<dbReference type="FunFam" id="3.30.565.10:FF:000006">
    <property type="entry name" value="Sensor histidine kinase WalK"/>
    <property type="match status" value="1"/>
</dbReference>
<feature type="transmembrane region" description="Helical" evidence="10">
    <location>
        <begin position="191"/>
        <end position="216"/>
    </location>
</feature>
<dbReference type="InterPro" id="IPR005467">
    <property type="entry name" value="His_kinase_dom"/>
</dbReference>
<dbReference type="CDD" id="cd00082">
    <property type="entry name" value="HisKA"/>
    <property type="match status" value="1"/>
</dbReference>
<keyword evidence="7 14" id="KW-0418">Kinase</keyword>
<dbReference type="GO" id="GO:0005509">
    <property type="term" value="F:calcium ion binding"/>
    <property type="evidence" value="ECO:0007669"/>
    <property type="project" value="UniProtKB-ARBA"/>
</dbReference>
<reference evidence="14 15" key="1">
    <citation type="submission" date="2016-03" db="EMBL/GenBank/DDBJ databases">
        <title>Complete genome sequence of a soil Actinobacterium, Nocardioides dokdonensis FR1436.</title>
        <authorList>
            <person name="Kwon S.-K."/>
            <person name="Kim K."/>
            <person name="Kim J.F."/>
        </authorList>
    </citation>
    <scope>NUCLEOTIDE SEQUENCE [LARGE SCALE GENOMIC DNA]</scope>
    <source>
        <strain evidence="14 15">FR1436</strain>
    </source>
</reference>
<comment type="catalytic activity">
    <reaction evidence="1">
        <text>ATP + protein L-histidine = ADP + protein N-phospho-L-histidine.</text>
        <dbReference type="EC" id="2.7.13.3"/>
    </reaction>
</comment>
<dbReference type="PANTHER" id="PTHR43711:SF31">
    <property type="entry name" value="HISTIDINE KINASE"/>
    <property type="match status" value="1"/>
</dbReference>
<dbReference type="InterPro" id="IPR003661">
    <property type="entry name" value="HisK_dim/P_dom"/>
</dbReference>
<dbReference type="PRINTS" id="PR00344">
    <property type="entry name" value="BCTRLSENSOR"/>
</dbReference>
<dbReference type="NCBIfam" id="TIGR00229">
    <property type="entry name" value="sensory_box"/>
    <property type="match status" value="1"/>
</dbReference>
<dbReference type="InterPro" id="IPR036097">
    <property type="entry name" value="HisK_dim/P_sf"/>
</dbReference>
<dbReference type="SMART" id="SM00387">
    <property type="entry name" value="HATPase_c"/>
    <property type="match status" value="1"/>
</dbReference>
<dbReference type="InterPro" id="IPR000700">
    <property type="entry name" value="PAS-assoc_C"/>
</dbReference>
<evidence type="ECO:0000256" key="5">
    <source>
        <dbReference type="ARBA" id="ARBA00022553"/>
    </source>
</evidence>
<dbReference type="PROSITE" id="PS50109">
    <property type="entry name" value="HIS_KIN"/>
    <property type="match status" value="1"/>
</dbReference>
<feature type="domain" description="Histidine kinase" evidence="11">
    <location>
        <begin position="451"/>
        <end position="670"/>
    </location>
</feature>
<dbReference type="PATRIC" id="fig|1300347.3.peg.2334"/>
<protein>
    <recommendedName>
        <fullName evidence="4">histidine kinase</fullName>
        <ecNumber evidence="4">2.7.13.3</ecNumber>
    </recommendedName>
</protein>
<keyword evidence="6 14" id="KW-0808">Transferase</keyword>
<dbReference type="Pfam" id="PF02518">
    <property type="entry name" value="HATPase_c"/>
    <property type="match status" value="1"/>
</dbReference>
<feature type="transmembrane region" description="Helical" evidence="10">
    <location>
        <begin position="264"/>
        <end position="283"/>
    </location>
</feature>
<dbReference type="SMART" id="SM00091">
    <property type="entry name" value="PAS"/>
    <property type="match status" value="1"/>
</dbReference>
<dbReference type="Gene3D" id="3.30.565.10">
    <property type="entry name" value="Histidine kinase-like ATPase, C-terminal domain"/>
    <property type="match status" value="1"/>
</dbReference>
<evidence type="ECO:0000259" key="12">
    <source>
        <dbReference type="PROSITE" id="PS50112"/>
    </source>
</evidence>
<keyword evidence="9 10" id="KW-0472">Membrane</keyword>
<comment type="cofactor">
    <cofactor evidence="2">
        <name>a divalent metal cation</name>
        <dbReference type="ChEBI" id="CHEBI:60240"/>
    </cofactor>
</comment>
<evidence type="ECO:0000256" key="2">
    <source>
        <dbReference type="ARBA" id="ARBA00001968"/>
    </source>
</evidence>
<dbReference type="CDD" id="cd00130">
    <property type="entry name" value="PAS"/>
    <property type="match status" value="1"/>
</dbReference>
<evidence type="ECO:0000256" key="10">
    <source>
        <dbReference type="SAM" id="Phobius"/>
    </source>
</evidence>
<name>A0A1A9GMC5_9ACTN</name>
<evidence type="ECO:0000256" key="3">
    <source>
        <dbReference type="ARBA" id="ARBA00004236"/>
    </source>
</evidence>
<organism evidence="14 15">
    <name type="scientific">Nocardioides dokdonensis FR1436</name>
    <dbReference type="NCBI Taxonomy" id="1300347"/>
    <lineage>
        <taxon>Bacteria</taxon>
        <taxon>Bacillati</taxon>
        <taxon>Actinomycetota</taxon>
        <taxon>Actinomycetes</taxon>
        <taxon>Propionibacteriales</taxon>
        <taxon>Nocardioidaceae</taxon>
        <taxon>Nocardioides</taxon>
    </lineage>
</organism>
<dbReference type="InterPro" id="IPR050736">
    <property type="entry name" value="Sensor_HK_Regulatory"/>
</dbReference>
<evidence type="ECO:0000313" key="15">
    <source>
        <dbReference type="Proteomes" id="UP000077868"/>
    </source>
</evidence>
<feature type="transmembrane region" description="Helical" evidence="10">
    <location>
        <begin position="82"/>
        <end position="102"/>
    </location>
</feature>
<sequence length="670" mass="70707">MSTDWVRSWQLRAAGLLVLMVVLGALTVRSAPLAGHVVGSWPVGLATGLVVLAPRRAAPLMLGLVLLAALLSLSLTDRPVGVVVGYSLTIVLETALVARLLLGGREGRWRLRRDADLRRYLAACAIGGVVATLGGAVTSVLTGLGEPWFVALTLGTAHLASQLVLTPLWARLPSHGTLARRPERMLQWGAVAVVTPAVFAPELSLPLVFLVIPLLAWSALRTSPAQALAQMVAVLAFAVAMTTFGRGPFAFLPGLLEMEHDVRGVLTAAYAASCALIVVPLLLRVGESIEAARAASAERDTLDRIVRSATGTAIVGTDDQGRVTLFNPGAERLLGYTAAEVVGETTRVFHTAEQIAAKAEELGVEPRFSEVVRRMAEPDMAGEDMGFVRKDGAVRTHSMTLGRITDDAGRVLGYVSTSEDVTERVHTEEALREALARMQEVDAVKDAFVSSVSHELRTPITSIQGYLEMLEDGSFGQLSTAQKSAVARVAGNSERLLILIDDLLTLSRVQEDGLGLSDKVVDLCEVVATGCAVVAPGGERSRVVLTVDVPAHPVPCLGNREMLERVVINLVGNAIKFTPAGGHVDVALTSAAEGSTITVTDTGIGIPPEEQARLFTRFFRSSLAQAQAIPGSGLGLSIAYSVVAQHGGTMRAESAPGQGTTFFVDLPPLP</sequence>
<evidence type="ECO:0000256" key="4">
    <source>
        <dbReference type="ARBA" id="ARBA00012438"/>
    </source>
</evidence>
<feature type="transmembrane region" description="Helical" evidence="10">
    <location>
        <begin position="148"/>
        <end position="170"/>
    </location>
</feature>
<dbReference type="InterPro" id="IPR000014">
    <property type="entry name" value="PAS"/>
</dbReference>
<accession>A0A1A9GMC5</accession>
<dbReference type="InterPro" id="IPR013656">
    <property type="entry name" value="PAS_4"/>
</dbReference>
<evidence type="ECO:0000256" key="8">
    <source>
        <dbReference type="ARBA" id="ARBA00023012"/>
    </source>
</evidence>
<feature type="domain" description="PAC" evidence="13">
    <location>
        <begin position="381"/>
        <end position="433"/>
    </location>
</feature>
<evidence type="ECO:0000313" key="14">
    <source>
        <dbReference type="EMBL" id="ANH38763.1"/>
    </source>
</evidence>
<comment type="subcellular location">
    <subcellularLocation>
        <location evidence="3">Cell membrane</location>
    </subcellularLocation>
</comment>
<keyword evidence="10" id="KW-0812">Transmembrane</keyword>
<feature type="transmembrane region" description="Helical" evidence="10">
    <location>
        <begin position="122"/>
        <end position="142"/>
    </location>
</feature>
<dbReference type="InterPro" id="IPR003594">
    <property type="entry name" value="HATPase_dom"/>
</dbReference>
<feature type="domain" description="PAS" evidence="12">
    <location>
        <begin position="298"/>
        <end position="350"/>
    </location>
</feature>
<feature type="transmembrane region" description="Helical" evidence="10">
    <location>
        <begin position="228"/>
        <end position="252"/>
    </location>
</feature>
<dbReference type="PROSITE" id="PS50112">
    <property type="entry name" value="PAS"/>
    <property type="match status" value="1"/>
</dbReference>
<dbReference type="GO" id="GO:0000155">
    <property type="term" value="F:phosphorelay sensor kinase activity"/>
    <property type="evidence" value="ECO:0007669"/>
    <property type="project" value="InterPro"/>
</dbReference>
<dbReference type="Proteomes" id="UP000077868">
    <property type="component" value="Chromosome"/>
</dbReference>
<dbReference type="FunFam" id="1.10.287.130:FF:000001">
    <property type="entry name" value="Two-component sensor histidine kinase"/>
    <property type="match status" value="1"/>
</dbReference>
<evidence type="ECO:0000256" key="6">
    <source>
        <dbReference type="ARBA" id="ARBA00022679"/>
    </source>
</evidence>
<evidence type="ECO:0000256" key="7">
    <source>
        <dbReference type="ARBA" id="ARBA00022777"/>
    </source>
</evidence>
<dbReference type="AlphaFoldDB" id="A0A1A9GMC5"/>
<keyword evidence="8" id="KW-0902">Two-component regulatory system</keyword>
<keyword evidence="5" id="KW-0597">Phosphoprotein</keyword>
<feature type="transmembrane region" description="Helical" evidence="10">
    <location>
        <begin position="9"/>
        <end position="27"/>
    </location>
</feature>
<evidence type="ECO:0000259" key="11">
    <source>
        <dbReference type="PROSITE" id="PS50109"/>
    </source>
</evidence>
<dbReference type="EC" id="2.7.13.3" evidence="4"/>
<dbReference type="Gene3D" id="3.30.450.20">
    <property type="entry name" value="PAS domain"/>
    <property type="match status" value="1"/>
</dbReference>
<dbReference type="InterPro" id="IPR004358">
    <property type="entry name" value="Sig_transdc_His_kin-like_C"/>
</dbReference>
<dbReference type="SUPFAM" id="SSF55874">
    <property type="entry name" value="ATPase domain of HSP90 chaperone/DNA topoisomerase II/histidine kinase"/>
    <property type="match status" value="1"/>
</dbReference>
<feature type="transmembrane region" description="Helical" evidence="10">
    <location>
        <begin position="60"/>
        <end position="76"/>
    </location>
</feature>
<dbReference type="STRING" id="1300347.I601_2341"/>
<proteinExistence type="predicted"/>
<dbReference type="InterPro" id="IPR035965">
    <property type="entry name" value="PAS-like_dom_sf"/>
</dbReference>
<evidence type="ECO:0000256" key="1">
    <source>
        <dbReference type="ARBA" id="ARBA00000085"/>
    </source>
</evidence>
<keyword evidence="10" id="KW-1133">Transmembrane helix</keyword>
<dbReference type="GO" id="GO:0005886">
    <property type="term" value="C:plasma membrane"/>
    <property type="evidence" value="ECO:0007669"/>
    <property type="project" value="UniProtKB-SubCell"/>
</dbReference>
<dbReference type="PROSITE" id="PS50113">
    <property type="entry name" value="PAC"/>
    <property type="match status" value="1"/>
</dbReference>
<dbReference type="Gene3D" id="1.10.287.130">
    <property type="match status" value="1"/>
</dbReference>
<evidence type="ECO:0000256" key="9">
    <source>
        <dbReference type="ARBA" id="ARBA00023136"/>
    </source>
</evidence>
<dbReference type="SMART" id="SM00388">
    <property type="entry name" value="HisKA"/>
    <property type="match status" value="1"/>
</dbReference>
<dbReference type="Pfam" id="PF00512">
    <property type="entry name" value="HisKA"/>
    <property type="match status" value="1"/>
</dbReference>
<dbReference type="SUPFAM" id="SSF47384">
    <property type="entry name" value="Homodimeric domain of signal transducing histidine kinase"/>
    <property type="match status" value="1"/>
</dbReference>
<dbReference type="Pfam" id="PF08448">
    <property type="entry name" value="PAS_4"/>
    <property type="match status" value="1"/>
</dbReference>
<dbReference type="PANTHER" id="PTHR43711">
    <property type="entry name" value="TWO-COMPONENT HISTIDINE KINASE"/>
    <property type="match status" value="1"/>
</dbReference>
<feature type="transmembrane region" description="Helical" evidence="10">
    <location>
        <begin position="33"/>
        <end position="53"/>
    </location>
</feature>
<dbReference type="SUPFAM" id="SSF55785">
    <property type="entry name" value="PYP-like sensor domain (PAS domain)"/>
    <property type="match status" value="1"/>
</dbReference>
<dbReference type="CDD" id="cd00075">
    <property type="entry name" value="HATPase"/>
    <property type="match status" value="1"/>
</dbReference>
<dbReference type="KEGG" id="ndk:I601_2341"/>
<gene>
    <name evidence="14" type="primary">walK_2</name>
    <name evidence="14" type="ORF">I601_2341</name>
</gene>
<dbReference type="EMBL" id="CP015079">
    <property type="protein sequence ID" value="ANH38763.1"/>
    <property type="molecule type" value="Genomic_DNA"/>
</dbReference>
<dbReference type="InterPro" id="IPR036890">
    <property type="entry name" value="HATPase_C_sf"/>
</dbReference>
<evidence type="ECO:0000259" key="13">
    <source>
        <dbReference type="PROSITE" id="PS50113"/>
    </source>
</evidence>
<keyword evidence="15" id="KW-1185">Reference proteome</keyword>